<dbReference type="GO" id="GO:0004828">
    <property type="term" value="F:serine-tRNA ligase activity"/>
    <property type="evidence" value="ECO:0007669"/>
    <property type="project" value="UniProtKB-UniRule"/>
</dbReference>
<dbReference type="InterPro" id="IPR010978">
    <property type="entry name" value="tRNA-bd_arm"/>
</dbReference>
<comment type="catalytic activity">
    <reaction evidence="11 12">
        <text>tRNA(Ser) + L-serine + ATP = L-seryl-tRNA(Ser) + AMP + diphosphate + H(+)</text>
        <dbReference type="Rhea" id="RHEA:12292"/>
        <dbReference type="Rhea" id="RHEA-COMP:9669"/>
        <dbReference type="Rhea" id="RHEA-COMP:9703"/>
        <dbReference type="ChEBI" id="CHEBI:15378"/>
        <dbReference type="ChEBI" id="CHEBI:30616"/>
        <dbReference type="ChEBI" id="CHEBI:33019"/>
        <dbReference type="ChEBI" id="CHEBI:33384"/>
        <dbReference type="ChEBI" id="CHEBI:78442"/>
        <dbReference type="ChEBI" id="CHEBI:78533"/>
        <dbReference type="ChEBI" id="CHEBI:456215"/>
        <dbReference type="EC" id="6.1.1.11"/>
    </reaction>
</comment>
<evidence type="ECO:0000256" key="8">
    <source>
        <dbReference type="ARBA" id="ARBA00022917"/>
    </source>
</evidence>
<dbReference type="UniPathway" id="UPA00906">
    <property type="reaction ID" value="UER00895"/>
</dbReference>
<dbReference type="AlphaFoldDB" id="H0UIE3"/>
<feature type="binding site" evidence="13">
    <location>
        <position position="233"/>
    </location>
    <ligand>
        <name>L-serine</name>
        <dbReference type="ChEBI" id="CHEBI:33384"/>
    </ligand>
</feature>
<comment type="similarity">
    <text evidence="3 12">Belongs to the class-II aminoacyl-tRNA synthetase family. Type-1 seryl-tRNA synthetase subfamily.</text>
</comment>
<feature type="coiled-coil region" evidence="15">
    <location>
        <begin position="68"/>
        <end position="95"/>
    </location>
</feature>
<evidence type="ECO:0000256" key="7">
    <source>
        <dbReference type="ARBA" id="ARBA00022840"/>
    </source>
</evidence>
<evidence type="ECO:0000256" key="15">
    <source>
        <dbReference type="SAM" id="Coils"/>
    </source>
</evidence>
<dbReference type="CDD" id="cd00770">
    <property type="entry name" value="SerRS_core"/>
    <property type="match status" value="1"/>
</dbReference>
<accession>H0UIE3</accession>
<dbReference type="Pfam" id="PF02403">
    <property type="entry name" value="Seryl_tRNA_N"/>
    <property type="match status" value="1"/>
</dbReference>
<dbReference type="SUPFAM" id="SSF55681">
    <property type="entry name" value="Class II aaRS and biotin synthetases"/>
    <property type="match status" value="1"/>
</dbReference>
<comment type="subcellular location">
    <subcellularLocation>
        <location evidence="1 12">Cytoplasm</location>
    </subcellularLocation>
</comment>
<keyword evidence="15" id="KW-0175">Coiled coil</keyword>
<sequence length="430" mass="47752">MLDLKVIREQTDQVRAWLKARHSTVDLDAILALDGQRRDILGQSEELKARRNEGSKAVAMAKKSGADAAALMEKMKELGEQVKELDDKLADVDTEIGRKLLEIPNKLHETVPLGADERENVEVRRWGEPKKFSFEPKAHWDIGELTGTIDSERGVKLAGSRFTVLSGLGARLERAMANYMLDLHCLKQGYTEYNVPLMVSTETMTGTGQLPKFAEDLYKIGGDDDVPLWLIPTAEVPLTNLHSGETLSEDDLPMYMTAYTPCFRREAGSYGKDVRGIMRLHQFDKVEMVKLCTPETSYDELEKLTADAESVLQGLGLPYRVIVLCSGDIGFGSAKTYDVEVWLPSQNCYREISSCSNCEDFQTRRMNCRYRPAGGGKLRYPHSLNGSGLAIGRAVLAVIENYQQEDGSVVIPDALVPYMGGVKVIPPVGK</sequence>
<feature type="binding site" evidence="12">
    <location>
        <position position="387"/>
    </location>
    <ligand>
        <name>L-serine</name>
        <dbReference type="ChEBI" id="CHEBI:33384"/>
    </ligand>
</feature>
<comment type="function">
    <text evidence="12">Catalyzes the attachment of serine to tRNA(Ser). Is also able to aminoacylate tRNA(Sec) with serine, to form the misacylated tRNA L-seryl-tRNA(Sec), which will be further converted into selenocysteinyl-tRNA(Sec).</text>
</comment>
<dbReference type="PIRSF" id="PIRSF001529">
    <property type="entry name" value="Ser-tRNA-synth_IIa"/>
    <property type="match status" value="1"/>
</dbReference>
<evidence type="ECO:0000313" key="17">
    <source>
        <dbReference type="EMBL" id="EHM12651.1"/>
    </source>
</evidence>
<dbReference type="HOGENOM" id="CLU_023797_1_1_0"/>
<dbReference type="NCBIfam" id="TIGR00414">
    <property type="entry name" value="serS"/>
    <property type="match status" value="1"/>
</dbReference>
<evidence type="ECO:0000256" key="12">
    <source>
        <dbReference type="HAMAP-Rule" id="MF_00176"/>
    </source>
</evidence>
<evidence type="ECO:0000256" key="11">
    <source>
        <dbReference type="ARBA" id="ARBA00048823"/>
    </source>
</evidence>
<keyword evidence="4 12" id="KW-0963">Cytoplasm</keyword>
<dbReference type="GO" id="GO:0005524">
    <property type="term" value="F:ATP binding"/>
    <property type="evidence" value="ECO:0007669"/>
    <property type="project" value="UniProtKB-UniRule"/>
</dbReference>
<organism evidence="17 18">
    <name type="scientific">Jonquetella anthropi DSM 22815</name>
    <dbReference type="NCBI Taxonomy" id="885272"/>
    <lineage>
        <taxon>Bacteria</taxon>
        <taxon>Thermotogati</taxon>
        <taxon>Synergistota</taxon>
        <taxon>Synergistia</taxon>
        <taxon>Synergistales</taxon>
        <taxon>Dethiosulfovibrionaceae</taxon>
        <taxon>Jonquetella</taxon>
    </lineage>
</organism>
<comment type="caution">
    <text evidence="12">Lacks conserved residue(s) required for the propagation of feature annotation.</text>
</comment>
<keyword evidence="6 12" id="KW-0547">Nucleotide-binding</keyword>
<evidence type="ECO:0000256" key="1">
    <source>
        <dbReference type="ARBA" id="ARBA00004496"/>
    </source>
</evidence>
<keyword evidence="8 12" id="KW-0648">Protein biosynthesis</keyword>
<dbReference type="Gene3D" id="3.30.930.10">
    <property type="entry name" value="Bira Bifunctional Protein, Domain 2"/>
    <property type="match status" value="1"/>
</dbReference>
<protein>
    <recommendedName>
        <fullName evidence="12">Serine--tRNA ligase</fullName>
        <ecNumber evidence="12">6.1.1.11</ecNumber>
    </recommendedName>
    <alternativeName>
        <fullName evidence="12">Seryl-tRNA synthetase</fullName>
        <shortName evidence="12">SerRS</shortName>
    </alternativeName>
    <alternativeName>
        <fullName evidence="12">Seryl-tRNA(Ser/Sec) synthetase</fullName>
    </alternativeName>
</protein>
<dbReference type="InterPro" id="IPR042103">
    <property type="entry name" value="SerRS_1_N_sf"/>
</dbReference>
<dbReference type="InterPro" id="IPR006195">
    <property type="entry name" value="aa-tRNA-synth_II"/>
</dbReference>
<dbReference type="InterPro" id="IPR033729">
    <property type="entry name" value="SerRS_core"/>
</dbReference>
<feature type="domain" description="Aminoacyl-transfer RNA synthetases class-II family profile" evidence="16">
    <location>
        <begin position="171"/>
        <end position="412"/>
    </location>
</feature>
<feature type="binding site" evidence="12 13">
    <location>
        <position position="287"/>
    </location>
    <ligand>
        <name>L-serine</name>
        <dbReference type="ChEBI" id="CHEBI:33384"/>
    </ligand>
</feature>
<dbReference type="Pfam" id="PF00587">
    <property type="entry name" value="tRNA-synt_2b"/>
    <property type="match status" value="1"/>
</dbReference>
<dbReference type="PANTHER" id="PTHR43697">
    <property type="entry name" value="SERYL-TRNA SYNTHETASE"/>
    <property type="match status" value="1"/>
</dbReference>
<keyword evidence="18" id="KW-1185">Reference proteome</keyword>
<reference evidence="17 18" key="1">
    <citation type="submission" date="2011-11" db="EMBL/GenBank/DDBJ databases">
        <title>The Noncontiguous Finished genome of Jonquetella anthropi DSM 22815.</title>
        <authorList>
            <consortium name="US DOE Joint Genome Institute (JGI-PGF)"/>
            <person name="Lucas S."/>
            <person name="Copeland A."/>
            <person name="Lapidus A."/>
            <person name="Glavina del Rio T."/>
            <person name="Dalin E."/>
            <person name="Tice H."/>
            <person name="Bruce D."/>
            <person name="Goodwin L."/>
            <person name="Pitluck S."/>
            <person name="Peters L."/>
            <person name="Mikhailova N."/>
            <person name="Held B."/>
            <person name="Kyrpides N."/>
            <person name="Mavromatis K."/>
            <person name="Ivanova N."/>
            <person name="Markowitz V."/>
            <person name="Cheng J.-F."/>
            <person name="Hugenholtz P."/>
            <person name="Woyke T."/>
            <person name="Wu D."/>
            <person name="Gronow S."/>
            <person name="Wellnitz S."/>
            <person name="Brambilla E."/>
            <person name="Klenk H.-P."/>
            <person name="Eisen J.A."/>
        </authorList>
    </citation>
    <scope>NUCLEOTIDE SEQUENCE [LARGE SCALE GENOMIC DNA]</scope>
    <source>
        <strain evidence="17 18">DSM 22815</strain>
    </source>
</reference>
<dbReference type="EMBL" id="CM001376">
    <property type="protein sequence ID" value="EHM12651.1"/>
    <property type="molecule type" value="Genomic_DNA"/>
</dbReference>
<dbReference type="InterPro" id="IPR015866">
    <property type="entry name" value="Ser-tRNA-synth_1_N"/>
</dbReference>
<dbReference type="PROSITE" id="PS50862">
    <property type="entry name" value="AA_TRNA_LIGASE_II"/>
    <property type="match status" value="1"/>
</dbReference>
<evidence type="ECO:0000256" key="9">
    <source>
        <dbReference type="ARBA" id="ARBA00023146"/>
    </source>
</evidence>
<dbReference type="RefSeq" id="WP_008522133.1">
    <property type="nucleotide sequence ID" value="NZ_CM001376.1"/>
</dbReference>
<dbReference type="OrthoDB" id="9804647at2"/>
<feature type="binding site" evidence="12 14">
    <location>
        <begin position="264"/>
        <end position="266"/>
    </location>
    <ligand>
        <name>ATP</name>
        <dbReference type="ChEBI" id="CHEBI:30616"/>
    </ligand>
</feature>
<evidence type="ECO:0000256" key="14">
    <source>
        <dbReference type="PIRSR" id="PIRSR001529-2"/>
    </source>
</evidence>
<feature type="binding site" evidence="13">
    <location>
        <position position="264"/>
    </location>
    <ligand>
        <name>L-serine</name>
        <dbReference type="ChEBI" id="CHEBI:33384"/>
    </ligand>
</feature>
<name>H0UIE3_9BACT</name>
<evidence type="ECO:0000256" key="4">
    <source>
        <dbReference type="ARBA" id="ARBA00022490"/>
    </source>
</evidence>
<dbReference type="InterPro" id="IPR002317">
    <property type="entry name" value="Ser-tRNA-ligase_type_1"/>
</dbReference>
<evidence type="ECO:0000256" key="13">
    <source>
        <dbReference type="PIRSR" id="PIRSR001529-1"/>
    </source>
</evidence>
<proteinExistence type="inferred from homology"/>
<keyword evidence="7 12" id="KW-0067">ATP-binding</keyword>
<dbReference type="SUPFAM" id="SSF46589">
    <property type="entry name" value="tRNA-binding arm"/>
    <property type="match status" value="1"/>
</dbReference>
<evidence type="ECO:0000256" key="5">
    <source>
        <dbReference type="ARBA" id="ARBA00022598"/>
    </source>
</evidence>
<dbReference type="PRINTS" id="PR00981">
    <property type="entry name" value="TRNASYNTHSER"/>
</dbReference>
<evidence type="ECO:0000259" key="16">
    <source>
        <dbReference type="PROSITE" id="PS50862"/>
    </source>
</evidence>
<evidence type="ECO:0000313" key="18">
    <source>
        <dbReference type="Proteomes" id="UP000003806"/>
    </source>
</evidence>
<evidence type="ECO:0000256" key="2">
    <source>
        <dbReference type="ARBA" id="ARBA00005045"/>
    </source>
</evidence>
<keyword evidence="5 12" id="KW-0436">Ligase</keyword>
<evidence type="ECO:0000256" key="6">
    <source>
        <dbReference type="ARBA" id="ARBA00022741"/>
    </source>
</evidence>
<dbReference type="STRING" id="885272.JonanDRAFT_0226"/>
<dbReference type="GO" id="GO:0005737">
    <property type="term" value="C:cytoplasm"/>
    <property type="evidence" value="ECO:0007669"/>
    <property type="project" value="UniProtKB-SubCell"/>
</dbReference>
<dbReference type="InterPro" id="IPR045864">
    <property type="entry name" value="aa-tRNA-synth_II/BPL/LPL"/>
</dbReference>
<gene>
    <name evidence="12" type="primary">serS</name>
    <name evidence="17" type="ORF">JonanDRAFT_0226</name>
</gene>
<feature type="binding site" evidence="13">
    <location>
        <position position="385"/>
    </location>
    <ligand>
        <name>L-serine</name>
        <dbReference type="ChEBI" id="CHEBI:33384"/>
    </ligand>
</feature>
<dbReference type="HAMAP" id="MF_00176">
    <property type="entry name" value="Ser_tRNA_synth_type1"/>
    <property type="match status" value="1"/>
</dbReference>
<comment type="pathway">
    <text evidence="2 12">Aminoacyl-tRNA biosynthesis; selenocysteinyl-tRNA(Sec) biosynthesis; L-seryl-tRNA(Sec) from L-serine and tRNA(Sec): step 1/1.</text>
</comment>
<keyword evidence="9 12" id="KW-0030">Aminoacyl-tRNA synthetase</keyword>
<dbReference type="Proteomes" id="UP000003806">
    <property type="component" value="Chromosome"/>
</dbReference>
<comment type="subunit">
    <text evidence="12">Homodimer. The tRNA molecule binds across the dimer.</text>
</comment>
<feature type="binding site" evidence="12">
    <location>
        <begin position="233"/>
        <end position="235"/>
    </location>
    <ligand>
        <name>L-serine</name>
        <dbReference type="ChEBI" id="CHEBI:33384"/>
    </ligand>
</feature>
<comment type="catalytic activity">
    <reaction evidence="10 12">
        <text>tRNA(Sec) + L-serine + ATP = L-seryl-tRNA(Sec) + AMP + diphosphate + H(+)</text>
        <dbReference type="Rhea" id="RHEA:42580"/>
        <dbReference type="Rhea" id="RHEA-COMP:9742"/>
        <dbReference type="Rhea" id="RHEA-COMP:10128"/>
        <dbReference type="ChEBI" id="CHEBI:15378"/>
        <dbReference type="ChEBI" id="CHEBI:30616"/>
        <dbReference type="ChEBI" id="CHEBI:33019"/>
        <dbReference type="ChEBI" id="CHEBI:33384"/>
        <dbReference type="ChEBI" id="CHEBI:78442"/>
        <dbReference type="ChEBI" id="CHEBI:78533"/>
        <dbReference type="ChEBI" id="CHEBI:456215"/>
        <dbReference type="EC" id="6.1.1.11"/>
    </reaction>
</comment>
<dbReference type="EC" id="6.1.1.11" evidence="12"/>
<evidence type="ECO:0000256" key="10">
    <source>
        <dbReference type="ARBA" id="ARBA00047929"/>
    </source>
</evidence>
<dbReference type="GO" id="GO:0016260">
    <property type="term" value="P:selenocysteine biosynthetic process"/>
    <property type="evidence" value="ECO:0007669"/>
    <property type="project" value="UniProtKB-UniRule"/>
</dbReference>
<feature type="binding site" evidence="12 14">
    <location>
        <begin position="351"/>
        <end position="354"/>
    </location>
    <ligand>
        <name>ATP</name>
        <dbReference type="ChEBI" id="CHEBI:30616"/>
    </ligand>
</feature>
<dbReference type="Gene3D" id="1.10.287.40">
    <property type="entry name" value="Serine-tRNA synthetase, tRNA binding domain"/>
    <property type="match status" value="1"/>
</dbReference>
<dbReference type="InterPro" id="IPR002314">
    <property type="entry name" value="aa-tRNA-synt_IIb"/>
</dbReference>
<dbReference type="eggNOG" id="COG0172">
    <property type="taxonomic scope" value="Bacteria"/>
</dbReference>
<dbReference type="PANTHER" id="PTHR43697:SF1">
    <property type="entry name" value="SERINE--TRNA LIGASE"/>
    <property type="match status" value="1"/>
</dbReference>
<dbReference type="GO" id="GO:0006434">
    <property type="term" value="P:seryl-tRNA aminoacylation"/>
    <property type="evidence" value="ECO:0007669"/>
    <property type="project" value="UniProtKB-UniRule"/>
</dbReference>
<evidence type="ECO:0000256" key="3">
    <source>
        <dbReference type="ARBA" id="ARBA00010728"/>
    </source>
</evidence>
<comment type="domain">
    <text evidence="12">Consists of two distinct domains, a catalytic core and a N-terminal extension that is involved in tRNA binding.</text>
</comment>